<keyword evidence="2" id="KW-0472">Membrane</keyword>
<keyword evidence="2" id="KW-1133">Transmembrane helix</keyword>
<sequence>MENKTTITPTCVHSFNFDFKIFVLMEFEFLGDLLFSFPFKLLLLANDGKDSYCLSFIICSFVLLCFVVSVYGKQEGQSRGLTANYTSQTLYNFFSLPSNKGVQKTRHYICRDIYTNKSSLAVRPLYTSAHRIYMLKHQKKKKKKKKKGVAFEIGNTTQHNNNKNK</sequence>
<feature type="region of interest" description="Disordered" evidence="1">
    <location>
        <begin position="142"/>
        <end position="165"/>
    </location>
</feature>
<gene>
    <name evidence="3" type="ORF">RFI_10981</name>
</gene>
<feature type="transmembrane region" description="Helical" evidence="2">
    <location>
        <begin position="21"/>
        <end position="39"/>
    </location>
</feature>
<keyword evidence="4" id="KW-1185">Reference proteome</keyword>
<dbReference type="AlphaFoldDB" id="X6NJR5"/>
<accession>X6NJR5</accession>
<evidence type="ECO:0000256" key="2">
    <source>
        <dbReference type="SAM" id="Phobius"/>
    </source>
</evidence>
<feature type="compositionally biased region" description="Polar residues" evidence="1">
    <location>
        <begin position="154"/>
        <end position="165"/>
    </location>
</feature>
<evidence type="ECO:0000313" key="4">
    <source>
        <dbReference type="Proteomes" id="UP000023152"/>
    </source>
</evidence>
<feature type="transmembrane region" description="Helical" evidence="2">
    <location>
        <begin position="51"/>
        <end position="71"/>
    </location>
</feature>
<proteinExistence type="predicted"/>
<organism evidence="3 4">
    <name type="scientific">Reticulomyxa filosa</name>
    <dbReference type="NCBI Taxonomy" id="46433"/>
    <lineage>
        <taxon>Eukaryota</taxon>
        <taxon>Sar</taxon>
        <taxon>Rhizaria</taxon>
        <taxon>Retaria</taxon>
        <taxon>Foraminifera</taxon>
        <taxon>Monothalamids</taxon>
        <taxon>Reticulomyxidae</taxon>
        <taxon>Reticulomyxa</taxon>
    </lineage>
</organism>
<evidence type="ECO:0000256" key="1">
    <source>
        <dbReference type="SAM" id="MobiDB-lite"/>
    </source>
</evidence>
<dbReference type="EMBL" id="ASPP01008047">
    <property type="protein sequence ID" value="ETO26158.1"/>
    <property type="molecule type" value="Genomic_DNA"/>
</dbReference>
<evidence type="ECO:0000313" key="3">
    <source>
        <dbReference type="EMBL" id="ETO26158.1"/>
    </source>
</evidence>
<keyword evidence="2" id="KW-0812">Transmembrane</keyword>
<reference evidence="3 4" key="1">
    <citation type="journal article" date="2013" name="Curr. Biol.">
        <title>The Genome of the Foraminiferan Reticulomyxa filosa.</title>
        <authorList>
            <person name="Glockner G."/>
            <person name="Hulsmann N."/>
            <person name="Schleicher M."/>
            <person name="Noegel A.A."/>
            <person name="Eichinger L."/>
            <person name="Gallinger C."/>
            <person name="Pawlowski J."/>
            <person name="Sierra R."/>
            <person name="Euteneuer U."/>
            <person name="Pillet L."/>
            <person name="Moustafa A."/>
            <person name="Platzer M."/>
            <person name="Groth M."/>
            <person name="Szafranski K."/>
            <person name="Schliwa M."/>
        </authorList>
    </citation>
    <scope>NUCLEOTIDE SEQUENCE [LARGE SCALE GENOMIC DNA]</scope>
</reference>
<name>X6NJR5_RETFI</name>
<dbReference type="Proteomes" id="UP000023152">
    <property type="component" value="Unassembled WGS sequence"/>
</dbReference>
<comment type="caution">
    <text evidence="3">The sequence shown here is derived from an EMBL/GenBank/DDBJ whole genome shotgun (WGS) entry which is preliminary data.</text>
</comment>
<protein>
    <submittedName>
        <fullName evidence="3">Uncharacterized protein</fullName>
    </submittedName>
</protein>